<comment type="pathway">
    <text evidence="3">Phospholipid metabolism; CDP-diacylglycerol biosynthesis; CDP-diacylglycerol from sn-glycerol 3-phosphate: step 3/3.</text>
</comment>
<comment type="similarity">
    <text evidence="5">Belongs to the TAM41 family.</text>
</comment>
<comment type="cofactor">
    <cofactor evidence="1">
        <name>Mg(2+)</name>
        <dbReference type="ChEBI" id="CHEBI:18420"/>
    </cofactor>
</comment>
<comment type="subcellular location">
    <subcellularLocation>
        <location evidence="2">Mitochondrion inner membrane</location>
        <topology evidence="2">Peripheral membrane protein</topology>
        <orientation evidence="2">Matrix side</orientation>
    </subcellularLocation>
</comment>
<evidence type="ECO:0000256" key="10">
    <source>
        <dbReference type="ARBA" id="ARBA00022695"/>
    </source>
</evidence>
<dbReference type="EMBL" id="GDHC01010721">
    <property type="protein sequence ID" value="JAQ07908.1"/>
    <property type="molecule type" value="Transcribed_RNA"/>
</dbReference>
<feature type="non-terminal residue" evidence="20">
    <location>
        <position position="1"/>
    </location>
</feature>
<evidence type="ECO:0000256" key="5">
    <source>
        <dbReference type="ARBA" id="ARBA00005458"/>
    </source>
</evidence>
<accession>A0A146LIN8</accession>
<evidence type="ECO:0000256" key="7">
    <source>
        <dbReference type="ARBA" id="ARBA00018337"/>
    </source>
</evidence>
<evidence type="ECO:0000256" key="13">
    <source>
        <dbReference type="ARBA" id="ARBA00023098"/>
    </source>
</evidence>
<reference evidence="20" key="1">
    <citation type="journal article" date="2016" name="Gigascience">
        <title>De novo construction of an expanded transcriptome assembly for the western tarnished plant bug, Lygus hesperus.</title>
        <authorList>
            <person name="Tassone E.E."/>
            <person name="Geib S.M."/>
            <person name="Hall B."/>
            <person name="Fabrick J.A."/>
            <person name="Brent C.S."/>
            <person name="Hull J.J."/>
        </authorList>
    </citation>
    <scope>NUCLEOTIDE SEQUENCE</scope>
</reference>
<dbReference type="InterPro" id="IPR015222">
    <property type="entry name" value="Tam41"/>
</dbReference>
<evidence type="ECO:0000256" key="15">
    <source>
        <dbReference type="ARBA" id="ARBA00023136"/>
    </source>
</evidence>
<dbReference type="PANTHER" id="PTHR13619:SF0">
    <property type="entry name" value="PHOSPHATIDATE CYTIDYLYLTRANSFERASE, MITOCHONDRIAL"/>
    <property type="match status" value="1"/>
</dbReference>
<evidence type="ECO:0000256" key="17">
    <source>
        <dbReference type="ARBA" id="ARBA00023264"/>
    </source>
</evidence>
<evidence type="ECO:0000256" key="1">
    <source>
        <dbReference type="ARBA" id="ARBA00001946"/>
    </source>
</evidence>
<keyword evidence="9" id="KW-0808">Transferase</keyword>
<evidence type="ECO:0000256" key="3">
    <source>
        <dbReference type="ARBA" id="ARBA00005119"/>
    </source>
</evidence>
<evidence type="ECO:0000256" key="6">
    <source>
        <dbReference type="ARBA" id="ARBA00012487"/>
    </source>
</evidence>
<evidence type="ECO:0000256" key="4">
    <source>
        <dbReference type="ARBA" id="ARBA00005189"/>
    </source>
</evidence>
<keyword evidence="17" id="KW-1208">Phospholipid metabolism</keyword>
<dbReference type="Pfam" id="PF09139">
    <property type="entry name" value="Tam41_Mmp37"/>
    <property type="match status" value="1"/>
</dbReference>
<keyword evidence="13" id="KW-0443">Lipid metabolism</keyword>
<evidence type="ECO:0000256" key="14">
    <source>
        <dbReference type="ARBA" id="ARBA00023128"/>
    </source>
</evidence>
<keyword evidence="12" id="KW-0460">Magnesium</keyword>
<dbReference type="GO" id="GO:0016024">
    <property type="term" value="P:CDP-diacylglycerol biosynthetic process"/>
    <property type="evidence" value="ECO:0007669"/>
    <property type="project" value="UniProtKB-UniPathway"/>
</dbReference>
<keyword evidence="16" id="KW-0594">Phospholipid biosynthesis</keyword>
<evidence type="ECO:0000313" key="20">
    <source>
        <dbReference type="EMBL" id="JAQ07908.1"/>
    </source>
</evidence>
<evidence type="ECO:0000256" key="19">
    <source>
        <dbReference type="ARBA" id="ARBA00031502"/>
    </source>
</evidence>
<proteinExistence type="inferred from homology"/>
<evidence type="ECO:0000256" key="2">
    <source>
        <dbReference type="ARBA" id="ARBA00004443"/>
    </source>
</evidence>
<evidence type="ECO:0000256" key="8">
    <source>
        <dbReference type="ARBA" id="ARBA00022516"/>
    </source>
</evidence>
<comment type="pathway">
    <text evidence="4">Lipid metabolism.</text>
</comment>
<dbReference type="GO" id="GO:0005743">
    <property type="term" value="C:mitochondrial inner membrane"/>
    <property type="evidence" value="ECO:0007669"/>
    <property type="project" value="UniProtKB-SubCell"/>
</dbReference>
<dbReference type="PANTHER" id="PTHR13619">
    <property type="entry name" value="PHOSPHATIDATE CYTIDYLYLTRANSFERASE, MITOCHONDRIAL"/>
    <property type="match status" value="1"/>
</dbReference>
<name>A0A146LIN8_LYGHE</name>
<evidence type="ECO:0000256" key="18">
    <source>
        <dbReference type="ARBA" id="ARBA00029893"/>
    </source>
</evidence>
<evidence type="ECO:0000256" key="11">
    <source>
        <dbReference type="ARBA" id="ARBA00022792"/>
    </source>
</evidence>
<sequence>PIRNYFTGDYKTNSEMAATKALVPVANQLAVVPTAIERILEHFPKEYFRFCFAYGSGVFPQKGPKVGKPMIDLIFAVHDSLGFHWRNLQMNPSHYSGVKHLGPRFISVFQEKVPCRVYFNTLVQLPEEDVVFKYGVVHMNDFVNDMLDWDYIYLAGRMHKPVKLLTPVKRDFQILDMALRQNLLSALHIGLLLLPEAFSERELYYTMANISYRGDFRMIFGEDVNKVSNIVDRQLLQFRKLYKPYLTGVLAPYVNIREDDSFDGVCTQDMSFTSRHYHLTQLPHTPMAELAKYWRTHAAYDTRNKRKNTEEAMRHLSYDDDCPNMLQTVLSRIVFRSSAMQSLKGIFSAGLGKSVQYSRTKIQKMMKSLQPPT</sequence>
<evidence type="ECO:0000256" key="12">
    <source>
        <dbReference type="ARBA" id="ARBA00022842"/>
    </source>
</evidence>
<keyword evidence="14" id="KW-0496">Mitochondrion</keyword>
<keyword evidence="11" id="KW-0999">Mitochondrion inner membrane</keyword>
<dbReference type="EC" id="2.7.7.41" evidence="6"/>
<protein>
    <recommendedName>
        <fullName evidence="7">Phosphatidate cytidylyltransferase, mitochondrial</fullName>
        <ecNumber evidence="6">2.7.7.41</ecNumber>
    </recommendedName>
    <alternativeName>
        <fullName evidence="18">CDP-diacylglycerol synthase</fullName>
    </alternativeName>
    <alternativeName>
        <fullName evidence="19">Mitochondrial translocator assembly and maintenance protein 41 homolog</fullName>
    </alternativeName>
</protein>
<keyword evidence="8" id="KW-0444">Lipid biosynthesis</keyword>
<dbReference type="GO" id="GO:0032049">
    <property type="term" value="P:cardiolipin biosynthetic process"/>
    <property type="evidence" value="ECO:0007669"/>
    <property type="project" value="InterPro"/>
</dbReference>
<dbReference type="GO" id="GO:0004605">
    <property type="term" value="F:phosphatidate cytidylyltransferase activity"/>
    <property type="evidence" value="ECO:0007669"/>
    <property type="project" value="UniProtKB-EC"/>
</dbReference>
<dbReference type="PIRSF" id="PIRSF028840">
    <property type="entry name" value="Mmp37"/>
    <property type="match status" value="1"/>
</dbReference>
<gene>
    <name evidence="20" type="primary">CG33331_1</name>
    <name evidence="20" type="ORF">g.44220</name>
</gene>
<keyword evidence="10" id="KW-0548">Nucleotidyltransferase</keyword>
<organism evidence="20">
    <name type="scientific">Lygus hesperus</name>
    <name type="common">Western plant bug</name>
    <dbReference type="NCBI Taxonomy" id="30085"/>
    <lineage>
        <taxon>Eukaryota</taxon>
        <taxon>Metazoa</taxon>
        <taxon>Ecdysozoa</taxon>
        <taxon>Arthropoda</taxon>
        <taxon>Hexapoda</taxon>
        <taxon>Insecta</taxon>
        <taxon>Pterygota</taxon>
        <taxon>Neoptera</taxon>
        <taxon>Paraneoptera</taxon>
        <taxon>Hemiptera</taxon>
        <taxon>Heteroptera</taxon>
        <taxon>Panheteroptera</taxon>
        <taxon>Cimicomorpha</taxon>
        <taxon>Miridae</taxon>
        <taxon>Mirini</taxon>
        <taxon>Lygus</taxon>
    </lineage>
</organism>
<dbReference type="UniPathway" id="UPA00557">
    <property type="reaction ID" value="UER00614"/>
</dbReference>
<keyword evidence="15" id="KW-0472">Membrane</keyword>
<evidence type="ECO:0000256" key="16">
    <source>
        <dbReference type="ARBA" id="ARBA00023209"/>
    </source>
</evidence>
<dbReference type="AlphaFoldDB" id="A0A146LIN8"/>
<evidence type="ECO:0000256" key="9">
    <source>
        <dbReference type="ARBA" id="ARBA00022679"/>
    </source>
</evidence>